<keyword evidence="3" id="KW-1185">Reference proteome</keyword>
<reference evidence="2 3" key="1">
    <citation type="submission" date="2019-06" db="EMBL/GenBank/DDBJ databases">
        <title>Amycolatopsis alkalitolerans sp. nov., isolated from Gastrodia elata Blume.</title>
        <authorList>
            <person name="Narsing Rao M.P."/>
            <person name="Li W.J."/>
        </authorList>
    </citation>
    <scope>NUCLEOTIDE SEQUENCE [LARGE SCALE GENOMIC DNA]</scope>
    <source>
        <strain evidence="2 3">SYSUP0005</strain>
    </source>
</reference>
<sequence length="104" mass="11576">MTTPETGETGKGRQPRMRGRGWLLSSGAILSWEAAFLLFGSIAFGPPSGDAWYFTVGPQLAMLLLFGTPVTYLVAWRRPRPFLHVLLWALPVFVVLLGVTRQSW</sequence>
<keyword evidence="1" id="KW-0812">Transmembrane</keyword>
<comment type="caution">
    <text evidence="2">The sequence shown here is derived from an EMBL/GenBank/DDBJ whole genome shotgun (WGS) entry which is preliminary data.</text>
</comment>
<evidence type="ECO:0000313" key="2">
    <source>
        <dbReference type="EMBL" id="TNC21091.1"/>
    </source>
</evidence>
<dbReference type="EMBL" id="VDFW01000037">
    <property type="protein sequence ID" value="TNC21091.1"/>
    <property type="molecule type" value="Genomic_DNA"/>
</dbReference>
<name>A0A5C4LWM7_9PSEU</name>
<dbReference type="RefSeq" id="WP_139100046.1">
    <property type="nucleotide sequence ID" value="NZ_VDFW01000037.1"/>
</dbReference>
<dbReference type="OrthoDB" id="3698449at2"/>
<evidence type="ECO:0000313" key="3">
    <source>
        <dbReference type="Proteomes" id="UP000305546"/>
    </source>
</evidence>
<accession>A0A5C4LWM7</accession>
<dbReference type="AlphaFoldDB" id="A0A5C4LWM7"/>
<feature type="transmembrane region" description="Helical" evidence="1">
    <location>
        <begin position="21"/>
        <end position="45"/>
    </location>
</feature>
<keyword evidence="1" id="KW-1133">Transmembrane helix</keyword>
<protein>
    <submittedName>
        <fullName evidence="2">Uncharacterized protein</fullName>
    </submittedName>
</protein>
<feature type="transmembrane region" description="Helical" evidence="1">
    <location>
        <begin position="82"/>
        <end position="100"/>
    </location>
</feature>
<gene>
    <name evidence="2" type="ORF">FG385_29355</name>
</gene>
<dbReference type="Proteomes" id="UP000305546">
    <property type="component" value="Unassembled WGS sequence"/>
</dbReference>
<keyword evidence="1" id="KW-0472">Membrane</keyword>
<organism evidence="2 3">
    <name type="scientific">Amycolatopsis alkalitolerans</name>
    <dbReference type="NCBI Taxonomy" id="2547244"/>
    <lineage>
        <taxon>Bacteria</taxon>
        <taxon>Bacillati</taxon>
        <taxon>Actinomycetota</taxon>
        <taxon>Actinomycetes</taxon>
        <taxon>Pseudonocardiales</taxon>
        <taxon>Pseudonocardiaceae</taxon>
        <taxon>Amycolatopsis</taxon>
    </lineage>
</organism>
<proteinExistence type="predicted"/>
<feature type="transmembrane region" description="Helical" evidence="1">
    <location>
        <begin position="51"/>
        <end position="75"/>
    </location>
</feature>
<evidence type="ECO:0000256" key="1">
    <source>
        <dbReference type="SAM" id="Phobius"/>
    </source>
</evidence>